<dbReference type="Proteomes" id="UP000470022">
    <property type="component" value="Chromosome"/>
</dbReference>
<keyword evidence="2" id="KW-1185">Reference proteome</keyword>
<evidence type="ECO:0000313" key="1">
    <source>
        <dbReference type="EMBL" id="XRI70485.1"/>
    </source>
</evidence>
<gene>
    <name evidence="1" type="ORF">GL267_007350</name>
</gene>
<reference evidence="1" key="1">
    <citation type="submission" date="2023-06" db="EMBL/GenBank/DDBJ databases">
        <title>Complete and circular genome of Acidithiobacillus ferrianus DSM 107098.</title>
        <authorList>
            <person name="Norris P.R."/>
            <person name="Falagan C."/>
            <person name="Moya-Beltran A."/>
            <person name="Castro M."/>
            <person name="Quatrini R."/>
            <person name="Johnson D.B."/>
        </authorList>
    </citation>
    <scope>NUCLEOTIDE SEQUENCE</scope>
    <source>
        <strain evidence="1">MG</strain>
    </source>
</reference>
<name>A0ACD5HAT2_9PROT</name>
<accession>A0ACD5HAT2</accession>
<protein>
    <submittedName>
        <fullName evidence="1">DUF481 domain-containing protein</fullName>
    </submittedName>
</protein>
<evidence type="ECO:0000313" key="2">
    <source>
        <dbReference type="Proteomes" id="UP000470022"/>
    </source>
</evidence>
<sequence>MFLRKSPTVIGYAKLITPMGMNCYWEKSPNPAPNRNSPMRAISGFIFIAGLTLSTCALANTVKTPKKPKIWSGSAAFGYSSVTGTYPSLSLNSKDWLRWQYRRWENRTRLSYNYTAASTAVYANRLVLQNQTRYYFKPKVHYVFGDIRYDRNPFDGYYYHLAEIIGEGNIISLNKTMSLDFQGGVGVEEDHPIGLKYQTNPAARLAVEYEWHLTPHATFKEDVTALLSTANNNTYESVTSVQTRLYGPLSLQMSYTATYNELPVISYYKKLNTITAADLMYKF</sequence>
<organism evidence="1 2">
    <name type="scientific">Acidithiobacillus ferrianus</name>
    <dbReference type="NCBI Taxonomy" id="2678518"/>
    <lineage>
        <taxon>Bacteria</taxon>
        <taxon>Pseudomonadati</taxon>
        <taxon>Pseudomonadota</taxon>
        <taxon>Acidithiobacillia</taxon>
        <taxon>Acidithiobacillales</taxon>
        <taxon>Acidithiobacillaceae</taxon>
        <taxon>Acidithiobacillus</taxon>
    </lineage>
</organism>
<dbReference type="EMBL" id="CP127523">
    <property type="protein sequence ID" value="XRI70485.1"/>
    <property type="molecule type" value="Genomic_DNA"/>
</dbReference>
<proteinExistence type="predicted"/>